<dbReference type="EMBL" id="SRMN01000038">
    <property type="protein sequence ID" value="TGH24451.1"/>
    <property type="molecule type" value="Genomic_DNA"/>
</dbReference>
<dbReference type="AlphaFoldDB" id="A0A524RUC5"/>
<protein>
    <recommendedName>
        <fullName evidence="2">Ribonuclease II-like barrel domain-containing protein</fullName>
    </recommendedName>
</protein>
<evidence type="ECO:0000313" key="3">
    <source>
        <dbReference type="EMBL" id="TGH24451.1"/>
    </source>
</evidence>
<gene>
    <name evidence="3" type="ORF">ERJ68_03220</name>
</gene>
<organism evidence="3 4">
    <name type="scientific">Aphanocapsa feldmannii 277cI</name>
    <dbReference type="NCBI Taxonomy" id="2507554"/>
    <lineage>
        <taxon>Bacteria</taxon>
        <taxon>Bacillati</taxon>
        <taxon>Cyanobacteriota</taxon>
        <taxon>Cyanophyceae</taxon>
        <taxon>Oscillatoriophycideae</taxon>
        <taxon>Chroococcales</taxon>
        <taxon>Microcystaceae</taxon>
        <taxon>Aphanocapsa</taxon>
    </lineage>
</organism>
<reference evidence="3 4" key="1">
    <citation type="journal article" date="2019" name="mSystems">
        <title>Life at home and on the roam: Genomic adaptions reflect the dual lifestyle of an intracellular, facultative symbiont.</title>
        <authorList>
            <person name="Burgsdorf I."/>
        </authorList>
    </citation>
    <scope>NUCLEOTIDE SEQUENCE [LARGE SCALE GENOMIC DNA]</scope>
    <source>
        <strain evidence="3">277cI</strain>
    </source>
</reference>
<evidence type="ECO:0000256" key="1">
    <source>
        <dbReference type="SAM" id="MobiDB-lite"/>
    </source>
</evidence>
<evidence type="ECO:0000313" key="4">
    <source>
        <dbReference type="Proteomes" id="UP000315454"/>
    </source>
</evidence>
<sequence length="65" mass="7287">MSKRDQEFSSGSLVGFRNRQGRFCLGVIQGVGGARRQSLLDSRQQQRSVDTRQLQLLHPTPCDSP</sequence>
<dbReference type="InterPro" id="IPR056403">
    <property type="entry name" value="RNase_II_barrel"/>
</dbReference>
<name>A0A524RUC5_9CHRO</name>
<feature type="domain" description="Ribonuclease II-like barrel" evidence="2">
    <location>
        <begin position="10"/>
        <end position="56"/>
    </location>
</feature>
<comment type="caution">
    <text evidence="3">The sequence shown here is derived from an EMBL/GenBank/DDBJ whole genome shotgun (WGS) entry which is preliminary data.</text>
</comment>
<feature type="region of interest" description="Disordered" evidence="1">
    <location>
        <begin position="38"/>
        <end position="65"/>
    </location>
</feature>
<dbReference type="Proteomes" id="UP000315454">
    <property type="component" value="Unassembled WGS sequence"/>
</dbReference>
<accession>A0A524RUC5</accession>
<feature type="compositionally biased region" description="Low complexity" evidence="1">
    <location>
        <begin position="38"/>
        <end position="48"/>
    </location>
</feature>
<evidence type="ECO:0000259" key="2">
    <source>
        <dbReference type="Pfam" id="PF23163"/>
    </source>
</evidence>
<proteinExistence type="predicted"/>
<dbReference type="Pfam" id="PF23163">
    <property type="entry name" value="CSD_RNase_II"/>
    <property type="match status" value="1"/>
</dbReference>
<feature type="non-terminal residue" evidence="3">
    <location>
        <position position="65"/>
    </location>
</feature>